<evidence type="ECO:0000313" key="2">
    <source>
        <dbReference type="Proteomes" id="UP000198915"/>
    </source>
</evidence>
<name>A0A1I3S820_9BACL</name>
<accession>A0A1I3S820</accession>
<dbReference type="Proteomes" id="UP000198915">
    <property type="component" value="Unassembled WGS sequence"/>
</dbReference>
<keyword evidence="2" id="KW-1185">Reference proteome</keyword>
<proteinExistence type="predicted"/>
<dbReference type="RefSeq" id="WP_092267557.1">
    <property type="nucleotide sequence ID" value="NZ_BJOE01000037.1"/>
</dbReference>
<organism evidence="1 2">
    <name type="scientific">Brevibacillus centrosporus</name>
    <dbReference type="NCBI Taxonomy" id="54910"/>
    <lineage>
        <taxon>Bacteria</taxon>
        <taxon>Bacillati</taxon>
        <taxon>Bacillota</taxon>
        <taxon>Bacilli</taxon>
        <taxon>Bacillales</taxon>
        <taxon>Paenibacillaceae</taxon>
        <taxon>Brevibacillus</taxon>
    </lineage>
</organism>
<evidence type="ECO:0000313" key="1">
    <source>
        <dbReference type="EMBL" id="SFJ54838.1"/>
    </source>
</evidence>
<sequence length="159" mass="18205">MLQFLVEQLNEHLATHGTIVDVLLRSDQSLMEEQEIREVILTFAEEEQSEEQSGKPLATIHLFELEEAESCEVEVEVEFTGERTAEGTCVMWEQARALIPKISLTEKKRYLEPGQSVQTAYILDYHFILDSPKTEEEASQFARVLKQFSSDLGKLVRLS</sequence>
<dbReference type="EMBL" id="FORT01000004">
    <property type="protein sequence ID" value="SFJ54838.1"/>
    <property type="molecule type" value="Genomic_DNA"/>
</dbReference>
<gene>
    <name evidence="1" type="ORF">SAMN05518846_10472</name>
</gene>
<protein>
    <submittedName>
        <fullName evidence="1">Uncharacterized protein</fullName>
    </submittedName>
</protein>
<dbReference type="AlphaFoldDB" id="A0A1I3S820"/>
<dbReference type="STRING" id="1884381.SAMN05518846_10472"/>
<reference evidence="2" key="1">
    <citation type="submission" date="2016-10" db="EMBL/GenBank/DDBJ databases">
        <authorList>
            <person name="Varghese N."/>
            <person name="Submissions S."/>
        </authorList>
    </citation>
    <scope>NUCLEOTIDE SEQUENCE [LARGE SCALE GENOMIC DNA]</scope>
    <source>
        <strain evidence="2">OK042</strain>
    </source>
</reference>